<dbReference type="PROSITE" id="PS51257">
    <property type="entry name" value="PROKAR_LIPOPROTEIN"/>
    <property type="match status" value="1"/>
</dbReference>
<keyword evidence="2" id="KW-0812">Transmembrane</keyword>
<reference evidence="3 4" key="1">
    <citation type="submission" date="2024-06" db="EMBL/GenBank/DDBJ databases">
        <authorList>
            <person name="Kraege A."/>
            <person name="Thomma B."/>
        </authorList>
    </citation>
    <scope>NUCLEOTIDE SEQUENCE [LARGE SCALE GENOMIC DNA]</scope>
</reference>
<feature type="transmembrane region" description="Helical" evidence="2">
    <location>
        <begin position="46"/>
        <end position="64"/>
    </location>
</feature>
<organism evidence="3 4">
    <name type="scientific">Coccomyxa viridis</name>
    <dbReference type="NCBI Taxonomy" id="1274662"/>
    <lineage>
        <taxon>Eukaryota</taxon>
        <taxon>Viridiplantae</taxon>
        <taxon>Chlorophyta</taxon>
        <taxon>core chlorophytes</taxon>
        <taxon>Trebouxiophyceae</taxon>
        <taxon>Trebouxiophyceae incertae sedis</taxon>
        <taxon>Coccomyxaceae</taxon>
        <taxon>Coccomyxa</taxon>
    </lineage>
</organism>
<accession>A0ABP1G7U1</accession>
<evidence type="ECO:0000256" key="1">
    <source>
        <dbReference type="SAM" id="MobiDB-lite"/>
    </source>
</evidence>
<feature type="transmembrane region" description="Helical" evidence="2">
    <location>
        <begin position="70"/>
        <end position="89"/>
    </location>
</feature>
<evidence type="ECO:0000313" key="3">
    <source>
        <dbReference type="EMBL" id="CAL5228214.1"/>
    </source>
</evidence>
<gene>
    <name evidence="3" type="primary">g11303</name>
    <name evidence="3" type="ORF">VP750_LOCUS10120</name>
</gene>
<dbReference type="Proteomes" id="UP001497392">
    <property type="component" value="Unassembled WGS sequence"/>
</dbReference>
<sequence>MADWGRRVDVVTWSFLGLTACFWAVSLGGVAALSRVYNGPNSSYQLSWWIIWFQAAALFVAALVQHQRWYSSRTMVMGLFCALTAVMMVQTNFANIQRQSTSANVALSQQNQALQNAQSSLPALPPQLAGTLSGIISGLNSGVSQAAAAQAASGGAGRKLLGTGRRLLMAAADIQRRADVVFVGFVFMTLLDLGLLVLFGIQHPNCKQRSPRVYISGVDQGAGQQKSGKEGNGGDRISLQVMAVPASRQGSGVSMHELRLPSSSSVTAHRLSFNGSPSKRPHPEREAPSRQSSATPLRDIMEEYPRRQVTIPPVQLERCDPCRAPTIPTYPNAMRES</sequence>
<feature type="region of interest" description="Disordered" evidence="1">
    <location>
        <begin position="249"/>
        <end position="308"/>
    </location>
</feature>
<feature type="transmembrane region" description="Helical" evidence="2">
    <location>
        <begin position="12"/>
        <end position="34"/>
    </location>
</feature>
<name>A0ABP1G7U1_9CHLO</name>
<dbReference type="EMBL" id="CAXHTA020000018">
    <property type="protein sequence ID" value="CAL5228214.1"/>
    <property type="molecule type" value="Genomic_DNA"/>
</dbReference>
<evidence type="ECO:0000313" key="4">
    <source>
        <dbReference type="Proteomes" id="UP001497392"/>
    </source>
</evidence>
<feature type="compositionally biased region" description="Polar residues" evidence="1">
    <location>
        <begin position="261"/>
        <end position="277"/>
    </location>
</feature>
<keyword evidence="2" id="KW-1133">Transmembrane helix</keyword>
<comment type="caution">
    <text evidence="3">The sequence shown here is derived from an EMBL/GenBank/DDBJ whole genome shotgun (WGS) entry which is preliminary data.</text>
</comment>
<protein>
    <submittedName>
        <fullName evidence="3">G11303 protein</fullName>
    </submittedName>
</protein>
<keyword evidence="2" id="KW-0472">Membrane</keyword>
<proteinExistence type="predicted"/>
<evidence type="ECO:0000256" key="2">
    <source>
        <dbReference type="SAM" id="Phobius"/>
    </source>
</evidence>
<feature type="transmembrane region" description="Helical" evidence="2">
    <location>
        <begin position="180"/>
        <end position="201"/>
    </location>
</feature>
<keyword evidence="4" id="KW-1185">Reference proteome</keyword>